<evidence type="ECO:0000256" key="10">
    <source>
        <dbReference type="ARBA" id="ARBA00022889"/>
    </source>
</evidence>
<evidence type="ECO:0000256" key="3">
    <source>
        <dbReference type="ARBA" id="ARBA00022475"/>
    </source>
</evidence>
<dbReference type="Pfam" id="PF00008">
    <property type="entry name" value="EGF"/>
    <property type="match status" value="2"/>
</dbReference>
<dbReference type="GO" id="GO:0048638">
    <property type="term" value="P:regulation of developmental growth"/>
    <property type="evidence" value="ECO:0007669"/>
    <property type="project" value="UniProtKB-ARBA"/>
</dbReference>
<feature type="domain" description="Cadherin" evidence="25">
    <location>
        <begin position="2713"/>
        <end position="2813"/>
    </location>
</feature>
<feature type="compositionally biased region" description="Pro residues" evidence="20">
    <location>
        <begin position="4623"/>
        <end position="4632"/>
    </location>
</feature>
<organism evidence="26 27">
    <name type="scientific">Hypothenemus hampei</name>
    <name type="common">Coffee berry borer</name>
    <dbReference type="NCBI Taxonomy" id="57062"/>
    <lineage>
        <taxon>Eukaryota</taxon>
        <taxon>Metazoa</taxon>
        <taxon>Ecdysozoa</taxon>
        <taxon>Arthropoda</taxon>
        <taxon>Hexapoda</taxon>
        <taxon>Insecta</taxon>
        <taxon>Pterygota</taxon>
        <taxon>Neoptera</taxon>
        <taxon>Endopterygota</taxon>
        <taxon>Coleoptera</taxon>
        <taxon>Polyphaga</taxon>
        <taxon>Cucujiformia</taxon>
        <taxon>Curculionidae</taxon>
        <taxon>Scolytinae</taxon>
        <taxon>Hypothenemus</taxon>
    </lineage>
</organism>
<evidence type="ECO:0000256" key="14">
    <source>
        <dbReference type="ARBA" id="ARBA00023180"/>
    </source>
</evidence>
<evidence type="ECO:0000256" key="11">
    <source>
        <dbReference type="ARBA" id="ARBA00022989"/>
    </source>
</evidence>
<dbReference type="FunFam" id="2.60.40.60:FF:000144">
    <property type="entry name" value="FAT atypical cadherin 4"/>
    <property type="match status" value="1"/>
</dbReference>
<feature type="domain" description="Cadherin" evidence="25">
    <location>
        <begin position="254"/>
        <end position="370"/>
    </location>
</feature>
<dbReference type="SUPFAM" id="SSF49313">
    <property type="entry name" value="Cadherin-like"/>
    <property type="match status" value="33"/>
</dbReference>
<feature type="domain" description="Laminin G" evidence="23">
    <location>
        <begin position="3943"/>
        <end position="4144"/>
    </location>
</feature>
<dbReference type="GO" id="GO:0016477">
    <property type="term" value="P:cell migration"/>
    <property type="evidence" value="ECO:0007669"/>
    <property type="project" value="UniProtKB-ARBA"/>
</dbReference>
<evidence type="ECO:0000256" key="8">
    <source>
        <dbReference type="ARBA" id="ARBA00022737"/>
    </source>
</evidence>
<dbReference type="Pfam" id="PF00028">
    <property type="entry name" value="Cadherin"/>
    <property type="match status" value="32"/>
</dbReference>
<dbReference type="FunFam" id="2.60.40.60:FF:000013">
    <property type="entry name" value="Cadherin EGF LAG seven-pass G-type receptor"/>
    <property type="match status" value="1"/>
</dbReference>
<evidence type="ECO:0000259" key="23">
    <source>
        <dbReference type="PROSITE" id="PS50025"/>
    </source>
</evidence>
<keyword evidence="7 22" id="KW-0732">Signal</keyword>
<dbReference type="FunFam" id="2.60.40.60:FF:000143">
    <property type="entry name" value="FAT atypical cadherin 4"/>
    <property type="match status" value="1"/>
</dbReference>
<feature type="domain" description="Cadherin" evidence="25">
    <location>
        <begin position="2504"/>
        <end position="2609"/>
    </location>
</feature>
<keyword evidence="27" id="KW-1185">Reference proteome</keyword>
<dbReference type="FunFam" id="2.60.40.60:FF:000029">
    <property type="entry name" value="Cadherin EGF LAG seven-pass G-type receptor 3"/>
    <property type="match status" value="1"/>
</dbReference>
<feature type="domain" description="Cadherin" evidence="25">
    <location>
        <begin position="588"/>
        <end position="691"/>
    </location>
</feature>
<dbReference type="PRINTS" id="PR00205">
    <property type="entry name" value="CADHERIN"/>
</dbReference>
<evidence type="ECO:0000256" key="17">
    <source>
        <dbReference type="ARBA" id="ARBA00079083"/>
    </source>
</evidence>
<dbReference type="FunFam" id="2.10.25.10:FF:000594">
    <property type="entry name" value="cadherin-related tumor suppressor"/>
    <property type="match status" value="1"/>
</dbReference>
<evidence type="ECO:0000256" key="4">
    <source>
        <dbReference type="ARBA" id="ARBA00022536"/>
    </source>
</evidence>
<dbReference type="FunFam" id="2.60.40.60:FF:000024">
    <property type="entry name" value="FAT atypical cadherin 3"/>
    <property type="match status" value="1"/>
</dbReference>
<dbReference type="PROSITE" id="PS00022">
    <property type="entry name" value="EGF_1"/>
    <property type="match status" value="4"/>
</dbReference>
<dbReference type="GO" id="GO:0001737">
    <property type="term" value="P:establishment of imaginal disc-derived wing hair orientation"/>
    <property type="evidence" value="ECO:0007669"/>
    <property type="project" value="UniProtKB-ARBA"/>
</dbReference>
<dbReference type="FunFam" id="2.60.40.60:FF:000118">
    <property type="entry name" value="protocadherin Fat 4"/>
    <property type="match status" value="1"/>
</dbReference>
<feature type="domain" description="Cadherin" evidence="25">
    <location>
        <begin position="2295"/>
        <end position="2399"/>
    </location>
</feature>
<keyword evidence="12 21" id="KW-0472">Membrane</keyword>
<dbReference type="FunFam" id="2.60.40.60:FF:000081">
    <property type="entry name" value="protocadherin Fat 4"/>
    <property type="match status" value="1"/>
</dbReference>
<dbReference type="FunFam" id="2.60.40.60:FF:000007">
    <property type="entry name" value="Protocadherin alpha 2"/>
    <property type="match status" value="1"/>
</dbReference>
<dbReference type="PROSITE" id="PS50268">
    <property type="entry name" value="CADHERIN_2"/>
    <property type="match status" value="33"/>
</dbReference>
<feature type="compositionally biased region" description="Basic and acidic residues" evidence="20">
    <location>
        <begin position="4512"/>
        <end position="4536"/>
    </location>
</feature>
<feature type="transmembrane region" description="Helical" evidence="21">
    <location>
        <begin position="4399"/>
        <end position="4422"/>
    </location>
</feature>
<feature type="domain" description="Cadherin" evidence="25">
    <location>
        <begin position="1871"/>
        <end position="1975"/>
    </location>
</feature>
<evidence type="ECO:0000256" key="18">
    <source>
        <dbReference type="PROSITE-ProRule" id="PRU00043"/>
    </source>
</evidence>
<keyword evidence="5" id="KW-0597">Phosphoprotein</keyword>
<dbReference type="InterPro" id="IPR020894">
    <property type="entry name" value="Cadherin_CS"/>
</dbReference>
<dbReference type="FunFam" id="2.60.40.60:FF:000033">
    <property type="entry name" value="FAT atypical cadherin 1"/>
    <property type="match status" value="4"/>
</dbReference>
<dbReference type="SMART" id="SM00181">
    <property type="entry name" value="EGF"/>
    <property type="match status" value="5"/>
</dbReference>
<dbReference type="GO" id="GO:0005509">
    <property type="term" value="F:calcium ion binding"/>
    <property type="evidence" value="ECO:0007669"/>
    <property type="project" value="UniProtKB-UniRule"/>
</dbReference>
<gene>
    <name evidence="26" type="ORF">ABEB36_004537</name>
</gene>
<dbReference type="Pfam" id="PF02210">
    <property type="entry name" value="Laminin_G_2"/>
    <property type="match status" value="1"/>
</dbReference>
<feature type="disulfide bond" evidence="19">
    <location>
        <begin position="3894"/>
        <end position="3903"/>
    </location>
</feature>
<evidence type="ECO:0000256" key="19">
    <source>
        <dbReference type="PROSITE-ProRule" id="PRU00076"/>
    </source>
</evidence>
<dbReference type="CDD" id="cd11304">
    <property type="entry name" value="Cadherin_repeat"/>
    <property type="match status" value="32"/>
</dbReference>
<feature type="domain" description="Cadherin" evidence="25">
    <location>
        <begin position="1443"/>
        <end position="1553"/>
    </location>
</feature>
<dbReference type="FunFam" id="2.60.40.60:FF:000101">
    <property type="entry name" value="FAT atypical cadherin 4"/>
    <property type="match status" value="1"/>
</dbReference>
<sequence length="4939" mass="543010">MDKILEIAIVLLLALLLVGAQGPGPGPGLRKFLEMDNPPEQMQSRAVDTRVTFEILEGQPKGTLAGRIPTKSGFTYRFNEAPKEFVLDPVSGEIKTTAVLDRETLKNDRYDLVVLSSQPTYPIEVRILVVDVNDNSPEFPEATIAISFSESAVSGTRLLLDAATDLDTGVNGISDSYRIIAGNEDRKFKLVVTMNPSGDSSYLHLETIGKLDREIQGFYILNISAQDGGKPPRYGYLQVNVTILDVNDNPPIFDHSDYIVSLNESVPPGTTVLQVMATDSDLGDNAKITYYLNDNEHQFSVDPETGIISTTDPLNCPQQQNCVHAKSIGNVCPKSCVFTVFARDHGVPRQDGRTYVTVNLLDANDHSPVIKFRYFPPTAAFATVDENAGNGSVVAAVSVVDQDDGLNGETVVKIVAGNELNNFRLEKTPSFNIVRVNGVLDREEISKYNLTVVATDKGNPPRTATSFLIIHVNDVNDHEPVFEKSEYSAILSELAPPGTYVAGITATDEDTGVNAQIYYAFISGNEQQWFQINQESGLITTKLPLDREIQGTVELNISARDSGPNSKWAFTQLKVIVLDENDDAPEFSESKINVSLSEGTPPGTLVAMLTATDRDQGTNGSVTYSLHQNVQDTFFLDSLTGKLTTKRTLDREEISFYEILVVAKDQGIPSKSSTATVSLAVLDENDNSPEFYPLKYMATISEDLKLGSSILQVTATDLDKGQNSMITYHLENYPDNLFVIDELSGVIKLSGNIKSSRKPIYRLEVSAKDNGGKQSMENAVVEVIKENYLEELTFDNYGSYEFQLVEDPGKLAIEVKSFFSSNHFLTGREGLFKKRDIGTVSVSNIEATYAIVYGDPRRNFHINENTGKLSTAKKIDREQNVSYSLIVVARTRLGYGKTTVNILIQDLNDNKPTFSKSKDEIFLDENTAVGHEIYLARARDSDSGINSRIGYQLSYNPDDQFRISEATGVVYLNKPIRLEPNSVQHLEVTATDSGSPALSSKLFLDVIIADVNDHTPVFDHTSYETSLLESTPVNQRFFALAATDADLDLNGRITYEITEGNLEQKFGVFPDGFLYLRKPLDREKRDYYALTVMAKDMGTPSRFSVVPVVIHVIDENDNAPQFTNTTFTFQVQENRPKDSFVGKLTASDQDIGRNAELIFSLSSLQTDFAIDPKNGFIRTLQVFDREELVQRNGHSQIILEATVTDNGTPRLKDKVRVNVLVTDENDNTPKFLRVPYKAQVSEGSNLGTQIVRLFSQDADEGLNGDVYYSIIGGNDEKKFEIEEATGQIILSRNLDRETTSKYSLKVLARDAGLQDQLTATTTVQIDVLDENDNAPEFTHSESKISISEITPINTELIQFKAIDNDLGVNSEVVYLITSGNRKETFRIDPNSGMLFLHKSLDYEELTSFHLNITASDNGTPRLSSTILFTVLVEDANDNPPYFLSTAIVRQLPEGIPVNTPIVTVTAFDPDSGINGNVSFAITHQNPDDSKRHFGIHPLTGKISILQPIDRESIDTFRLTVVATDMAEPPSTRLSAEKLVTVIVEDVNDNMPEFVSMNAVVLPKQEDKEFYRQGTVIMYVFARDLDSATNGLVTYELVSDPSDIFVLDQNSGALKLRKPLTDPEATYRISVKATDEAVQSERRSSEAYITVIVENNRSGVIFQSASFSGSVYENEPPGTSILTVHAKSANIDIEYYVTNVTGDGVQVDRLFDIDTKLGVLSTAIQLDREAGVEKYLVEVYAVAVRGGPKRTAKTTVNDTNDNPPVFLEHAYSFDIPENAGRGSRVGQIKATDADLGVNAQLTYTVISDWANDVFSLNPQTGVFTLTSKLDYEEVQHYILVVQAQDSGQHPLSSTLTVYCNVLDLNDNTPVFDPMSYSNEIFENTTVGSSVVTVSATDLDSGENGRIDYSIISGDPNGDFEIFPNGTISTRQILDRETISLYNLIVTATDRGPETRLSSTVQVTVIVKDVNDMSPEFVTPNKTALMENVAKNTMVMAIKAIDKDEGRNGYIEYFLLPNTKIFSLGSVDGVLRVANNIDRELTSNYTLTIIARDRGDPPRSANMTLMINVLDENDNSPVFDPKQYSATVAENASIGAMVLQVSATDIDDGLNGRVRYSISRGDENRDFSITEDTGVVRVAKNLNFERKSKYVLTVRAEDCAGDVYEGIVRSDTAEITIMVSDINDNPPTFLDSPYLAYVMENVIPPNGGYVITVQAYDADTPPFNNLVRYFIKEGDTDIFRINASTGDISLLRALDREIQEEYVLSLVAMDTGSPPLTGTGTLRIIVQDVNDHSPEFKRQSYFASIQENSPVDTWILTAWANDQDIGPNGKIKYSLLGDTIDGFKVNQETGMVSTNSVLDREETETYYLTLIAQDCSATEPKASAVNLTIRVLDENDNSPTFSSTKYEVYISDQTKASDFVFGATARDLDIGVNSKIIYTLYGEHAHNFTINKQTGVIKALFDMQQSPIDYYNLEIEASDQGQPPRKSSAELKIHLKPDHLFPRWNLPAKTDFILSENVEEGKVFAKFKATSPKKGGPGEIRYAVAGGNGGEALKVDRNSGEIQIIGNGLDYETAQKYEIWLEALDSDKPALRSVLRLTITVTDFNDNAPVIKNPLYNTTVMEEETPPILIAQINATDADSGENGRVSYKLVNDFDKTFEIDRNSGEIYTQTKLDRETIASYELAVIAEDQGVPQLTGTSTVLVTVLDKNDNPPRFTRLFSVNVTENADLNSFVIRVTSSDRDIGENANATYSFTENPGEKFKIDPHSGNVTVVGHLDREQQDEYLLKVAAVDDAWRSETPLTITIQDQNDNAPEFEHSYYSFNFPELQRDVVVLGQVSATDRDKQGPNSVISYSLQQPSDLFSVDPASGEIFSKQSIRFVLKLLISVVRVVFIYYFITSRYKYTKLEASPENTYSLTILATDNGKPPMSSECTVTINVVDANNNAPKFEALEYLSPVPEDAVPGQQLLQVKAKDPFDVGVNAEIEYTIVQGNASEHFTIDKTDGWLCLKKTVRGEVGTSFLLKIRATDKGVPPQMDESVVTFVVTGENQFTPVFNALSYQVIVPENEPLGSSILVVTANDRDQGPNGMVRYEISAGNEAENFGIDSITGAISILHQLDYDTVQAFHLNITAQDLGFKPRRAMAILTITLTDINDNSPVFSQSFYDVYLAENQLPGFLVCQVVATDADSPKNAIILYSIAEGEDKDYFQIDQKNGKITSKFSFDYEEKNFYTLTVLAANPDSPMYGETEVRVHITGVNEYFPKFLQSAFHFDVSESTEVGTKIGTILATDQDSGEDGKVYYLLVGSSNDKGFSINGETGVISVSRNLDRETQSRIVLTVMAKNAGGIRGNDTDEAQVIVTVQDGNDPPEFLQSVYQAEISEAAAIGTRVTTVKAIDKDVRYQNNQFSYSIIGGNIEQAFKIDPQTGDIQTSKELDRETIAIYSLTVGAIDTGSPPQTGTATVKINVLDVNDNGPIFDPPQVVGKILENQPPMSKIMTLSATDPDLPPNGAPFTYKLIGGKHQDFVKIDKHSGTIVTTKVIDREANPELHLIVEVTDSGMPRLKSQLPVKIVVLDENDSESAPRSVHVVVHTFNGDFPTGVIADVRPNDPDITGDYKCKILQKSPPIDLLTISYGCDLNAAKVISAHNGYSLTVSGHDGKHKAVVSSVTVEFVPFSNATIDNSIVVLLRNTSAAWFLTHCYAGFLDTMKSSLSKEESLILYSLHDGERGLEITMAIKSGSVYKSKFYLKDSLLKKRDILADLFQVREFSIGFSPCNEDVCENGGICKEALTVKRTMKTTDTETLIFTSPLVTHEFSCRCTESFTGLNCEKRQDPCLPNPCKNNGQCRRQGFNYHCLCPHDKDGKNCELERGDVCSENPCQNGGTCKESPDGSSFFCLCRSGYRGNQCEALADSCRPNPCLHDGLCVNLMPGYRCSCTDGRYGRHCEKSTYGFHELSYMKFPTLDATTNDISIVFATTKPYSLLIYNYGAQTLGRSDFVAIELVNGRAVFSFGGARTAITSINATGKTSDNLADGNWYKITATRNGKVVSLNVGGCNENGDVCEDCRPNEGECYMENSGDTGTLNFNNQPLLIGGLESPDPVLERPGQISTDDFVGCVHSISINGRPLNLSHPVQSEGVINKCTRSGSCRKGSIDSCGHGQCVDRWSSSLCKCGSKLIAPNCHNVLQPVSLTQGGFIEFPITKKHKRMQLLETMYMGGTSWKPQRLNIQPDKSISLMFRTQQDNGLLFWAVSNKHYTSVEIIAGQIVYRSRTSSTVNLTQEHASVADGLWHNVTLYIKMRTLKVILDGNQLGEELDSAGVHDFLDPYLTYMSIGGLQRDMYYFNNNIPEFFEGCMANFTVNNEIQPLNGSGSIFAEVLLHGTISQGCNRLLGVDSAAIQDPLSIGITLVIVFFVVLLVAILVSFVVFRLRKQYKEKTGAPNGSNGIHSKQNGGPSLGINSVNEGVLTRALHGMETSMSYHTDGDVIRGIGGHSLMGPELLPKKFKDRDILQGNDPPRPQRPDIIEREVVTKSPPIREDHHPPLPPTSNHTHDHANNDLVSEMPEHYDLENASSIAPSDIDIVYHYKGFREGGNVRKYKANPPNVAGYHHKHGATAQVQHRHSPHHPTGFPPRAPPVATPTNRGHQSTPLARLSPSSEMSAQQPRILTLHDISGKPLQSALLATTSSSGGVGKDVLHSNSERSLNSPVMSQLSGQSSGRKGGGPPQVGGASNSPAIGLTAEEIDRLHQRPRNSSLVSTLDAVSSSSEAPRVGGTNHLNNLHRSPVPETHHSSSSTDESGNDSFTCSEIEYDNASLPGDDDKYKPSDLVESRNRNDSSNGSKSNIPPPSYDGFDSSYRGSMSTLVASDEELGGPLYRSTNGSPGTTGLGWDYLLNWGPNFESLAGVFKDIAELPEGVSRVPNSLRLSNNNNNNNNSSNNKSSEEYV</sequence>
<dbReference type="InterPro" id="IPR002126">
    <property type="entry name" value="Cadherin-like_dom"/>
</dbReference>
<dbReference type="GO" id="GO:0035159">
    <property type="term" value="P:regulation of tube length, open tracheal system"/>
    <property type="evidence" value="ECO:0007669"/>
    <property type="project" value="UniProtKB-ARBA"/>
</dbReference>
<dbReference type="InterPro" id="IPR000742">
    <property type="entry name" value="EGF"/>
</dbReference>
<feature type="domain" description="Cadherin" evidence="25">
    <location>
        <begin position="836"/>
        <end position="914"/>
    </location>
</feature>
<feature type="domain" description="Cadherin" evidence="25">
    <location>
        <begin position="3158"/>
        <end position="3261"/>
    </location>
</feature>
<feature type="domain" description="Cadherin" evidence="25">
    <location>
        <begin position="692"/>
        <end position="794"/>
    </location>
</feature>
<dbReference type="SUPFAM" id="SSF57196">
    <property type="entry name" value="EGF/Laminin"/>
    <property type="match status" value="2"/>
</dbReference>
<feature type="compositionally biased region" description="Low complexity" evidence="20">
    <location>
        <begin position="4785"/>
        <end position="4796"/>
    </location>
</feature>
<dbReference type="Gene3D" id="2.60.40.60">
    <property type="entry name" value="Cadherins"/>
    <property type="match status" value="33"/>
</dbReference>
<evidence type="ECO:0000259" key="24">
    <source>
        <dbReference type="PROSITE" id="PS50026"/>
    </source>
</evidence>
<feature type="disulfide bond" evidence="19">
    <location>
        <begin position="3853"/>
        <end position="3862"/>
    </location>
</feature>
<feature type="domain" description="Cadherin" evidence="25">
    <location>
        <begin position="2947"/>
        <end position="3052"/>
    </location>
</feature>
<evidence type="ECO:0000256" key="15">
    <source>
        <dbReference type="ARBA" id="ARBA00062150"/>
    </source>
</evidence>
<keyword evidence="11 21" id="KW-1133">Transmembrane helix</keyword>
<dbReference type="FunFam" id="2.60.40.60:FF:000037">
    <property type="entry name" value="FAT atypical cadherin 1"/>
    <property type="match status" value="1"/>
</dbReference>
<feature type="domain" description="Cadherin" evidence="25">
    <location>
        <begin position="34"/>
        <end position="139"/>
    </location>
</feature>
<dbReference type="InterPro" id="IPR015919">
    <property type="entry name" value="Cadherin-like_sf"/>
</dbReference>
<evidence type="ECO:0000256" key="20">
    <source>
        <dbReference type="SAM" id="MobiDB-lite"/>
    </source>
</evidence>
<dbReference type="FunFam" id="2.60.40.60:FF:000039">
    <property type="entry name" value="FAT atypical cadherin 3"/>
    <property type="match status" value="2"/>
</dbReference>
<dbReference type="InterPro" id="IPR000152">
    <property type="entry name" value="EGF-type_Asp/Asn_hydroxyl_site"/>
</dbReference>
<evidence type="ECO:0000256" key="13">
    <source>
        <dbReference type="ARBA" id="ARBA00023157"/>
    </source>
</evidence>
<dbReference type="SMART" id="SM00112">
    <property type="entry name" value="CA"/>
    <property type="match status" value="33"/>
</dbReference>
<dbReference type="InterPro" id="IPR001791">
    <property type="entry name" value="Laminin_G"/>
</dbReference>
<dbReference type="GO" id="GO:0007157">
    <property type="term" value="P:heterophilic cell-cell adhesion via plasma membrane cell adhesion molecules"/>
    <property type="evidence" value="ECO:0007669"/>
    <property type="project" value="UniProtKB-ARBA"/>
</dbReference>
<feature type="disulfide bond" evidence="19">
    <location>
        <begin position="3932"/>
        <end position="3941"/>
    </location>
</feature>
<feature type="domain" description="Cadherin" evidence="25">
    <location>
        <begin position="915"/>
        <end position="1018"/>
    </location>
</feature>
<feature type="domain" description="Cadherin" evidence="25">
    <location>
        <begin position="1975"/>
        <end position="2077"/>
    </location>
</feature>
<evidence type="ECO:0000256" key="16">
    <source>
        <dbReference type="ARBA" id="ARBA00072299"/>
    </source>
</evidence>
<comment type="subcellular location">
    <subcellularLocation>
        <location evidence="1">Apical cell membrane</location>
    </subcellularLocation>
    <subcellularLocation>
        <location evidence="2">Cell membrane</location>
        <topology evidence="2">Single-pass type I membrane protein</topology>
    </subcellularLocation>
</comment>
<feature type="domain" description="Cadherin" evidence="25">
    <location>
        <begin position="2814"/>
        <end position="2946"/>
    </location>
</feature>
<dbReference type="FunFam" id="2.60.40.60:FF:000321">
    <property type="entry name" value="Cadherin-related tumor suppressor"/>
    <property type="match status" value="1"/>
</dbReference>
<dbReference type="InterPro" id="IPR039808">
    <property type="entry name" value="Cadherin"/>
</dbReference>
<dbReference type="CDD" id="cd00110">
    <property type="entry name" value="LamG"/>
    <property type="match status" value="2"/>
</dbReference>
<keyword evidence="4 19" id="KW-0245">EGF-like domain</keyword>
<comment type="caution">
    <text evidence="26">The sequence shown here is derived from an EMBL/GenBank/DDBJ whole genome shotgun (WGS) entry which is preliminary data.</text>
</comment>
<evidence type="ECO:0000256" key="6">
    <source>
        <dbReference type="ARBA" id="ARBA00022692"/>
    </source>
</evidence>
<feature type="domain" description="Cadherin" evidence="25">
    <location>
        <begin position="140"/>
        <end position="253"/>
    </location>
</feature>
<feature type="domain" description="Cadherin" evidence="25">
    <location>
        <begin position="1573"/>
        <end position="1666"/>
    </location>
</feature>
<dbReference type="Pfam" id="PF00054">
    <property type="entry name" value="Laminin_G_1"/>
    <property type="match status" value="1"/>
</dbReference>
<feature type="domain" description="Cadherin" evidence="25">
    <location>
        <begin position="1123"/>
        <end position="1231"/>
    </location>
</feature>
<feature type="region of interest" description="Disordered" evidence="20">
    <location>
        <begin position="4679"/>
        <end position="4728"/>
    </location>
</feature>
<feature type="compositionally biased region" description="Polar residues" evidence="20">
    <location>
        <begin position="4745"/>
        <end position="4761"/>
    </location>
</feature>
<feature type="domain" description="Cadherin" evidence="25">
    <location>
        <begin position="2188"/>
        <end position="2294"/>
    </location>
</feature>
<feature type="compositionally biased region" description="Basic residues" evidence="20">
    <location>
        <begin position="4602"/>
        <end position="4619"/>
    </location>
</feature>
<dbReference type="Pfam" id="PF25374">
    <property type="entry name" value="Cadherin_FAT4_N"/>
    <property type="match status" value="1"/>
</dbReference>
<dbReference type="FunFam" id="2.60.40.60:FF:000020">
    <property type="entry name" value="Dachsous cadherin-related 1b"/>
    <property type="match status" value="4"/>
</dbReference>
<feature type="compositionally biased region" description="Polar residues" evidence="20">
    <location>
        <begin position="4695"/>
        <end position="4711"/>
    </location>
</feature>
<evidence type="ECO:0000259" key="25">
    <source>
        <dbReference type="PROSITE" id="PS50268"/>
    </source>
</evidence>
<dbReference type="GO" id="GO:0051239">
    <property type="term" value="P:regulation of multicellular organismal process"/>
    <property type="evidence" value="ECO:0007669"/>
    <property type="project" value="UniProtKB-ARBA"/>
</dbReference>
<keyword evidence="10" id="KW-0130">Cell adhesion</keyword>
<feature type="domain" description="Cadherin" evidence="25">
    <location>
        <begin position="1662"/>
        <end position="1765"/>
    </location>
</feature>
<feature type="compositionally biased region" description="Low complexity" evidence="20">
    <location>
        <begin position="4915"/>
        <end position="4933"/>
    </location>
</feature>
<feature type="domain" description="Cadherin" evidence="25">
    <location>
        <begin position="483"/>
        <end position="587"/>
    </location>
</feature>
<feature type="domain" description="EGF-like" evidence="24">
    <location>
        <begin position="3906"/>
        <end position="3942"/>
    </location>
</feature>
<feature type="domain" description="Cadherin" evidence="25">
    <location>
        <begin position="2610"/>
        <end position="2713"/>
    </location>
</feature>
<dbReference type="GO" id="GO:0022603">
    <property type="term" value="P:regulation of anatomical structure morphogenesis"/>
    <property type="evidence" value="ECO:0007669"/>
    <property type="project" value="UniProtKB-ARBA"/>
</dbReference>
<comment type="subunit">
    <text evidence="15">Heterophilic interaction with FAT4; this interaction affects their respective protein levels.</text>
</comment>
<dbReference type="Gene3D" id="2.10.25.10">
    <property type="entry name" value="Laminin"/>
    <property type="match status" value="4"/>
</dbReference>
<dbReference type="CDD" id="cd00054">
    <property type="entry name" value="EGF_CA"/>
    <property type="match status" value="3"/>
</dbReference>
<feature type="domain" description="Cadherin" evidence="25">
    <location>
        <begin position="3053"/>
        <end position="3157"/>
    </location>
</feature>
<feature type="domain" description="Cadherin" evidence="25">
    <location>
        <begin position="3368"/>
        <end position="3473"/>
    </location>
</feature>
<feature type="region of interest" description="Disordered" evidence="20">
    <location>
        <begin position="4740"/>
        <end position="4849"/>
    </location>
</feature>
<feature type="chain" id="PRO_5044763249" description="Protocadherin-16" evidence="22">
    <location>
        <begin position="21"/>
        <end position="4939"/>
    </location>
</feature>
<dbReference type="FunFam" id="2.60.40.60:FF:000035">
    <property type="entry name" value="Protocadherin Fat 3"/>
    <property type="match status" value="1"/>
</dbReference>
<comment type="caution">
    <text evidence="19">Lacks conserved residue(s) required for the propagation of feature annotation.</text>
</comment>
<evidence type="ECO:0000256" key="12">
    <source>
        <dbReference type="ARBA" id="ARBA00023136"/>
    </source>
</evidence>
<dbReference type="InterPro" id="IPR001881">
    <property type="entry name" value="EGF-like_Ca-bd_dom"/>
</dbReference>
<dbReference type="GO" id="GO:0090251">
    <property type="term" value="P:protein localization involved in establishment of planar polarity"/>
    <property type="evidence" value="ECO:0007669"/>
    <property type="project" value="UniProtKB-ARBA"/>
</dbReference>
<dbReference type="Gene3D" id="2.60.120.200">
    <property type="match status" value="2"/>
</dbReference>
<feature type="domain" description="Cadherin" evidence="25">
    <location>
        <begin position="1338"/>
        <end position="1442"/>
    </location>
</feature>
<dbReference type="GO" id="GO:0035332">
    <property type="term" value="P:positive regulation of hippo signaling"/>
    <property type="evidence" value="ECO:0007669"/>
    <property type="project" value="UniProtKB-ARBA"/>
</dbReference>
<dbReference type="SMART" id="SM00179">
    <property type="entry name" value="EGF_CA"/>
    <property type="match status" value="3"/>
</dbReference>
<feature type="region of interest" description="Disordered" evidence="20">
    <location>
        <begin position="4431"/>
        <end position="4450"/>
    </location>
</feature>
<dbReference type="PANTHER" id="PTHR24027:SF438">
    <property type="entry name" value="CADHERIN 23"/>
    <property type="match status" value="1"/>
</dbReference>
<keyword evidence="6 21" id="KW-0812">Transmembrane</keyword>
<dbReference type="PROSITE" id="PS00232">
    <property type="entry name" value="CADHERIN_1"/>
    <property type="match status" value="14"/>
</dbReference>
<feature type="region of interest" description="Disordered" evidence="20">
    <location>
        <begin position="4600"/>
        <end position="4657"/>
    </location>
</feature>
<evidence type="ECO:0000256" key="7">
    <source>
        <dbReference type="ARBA" id="ARBA00022729"/>
    </source>
</evidence>
<dbReference type="FunFam" id="2.60.40.60:FF:000080">
    <property type="entry name" value="FAT atypical cadherin 1"/>
    <property type="match status" value="1"/>
</dbReference>
<dbReference type="FunFam" id="2.60.40.60:FF:000106">
    <property type="entry name" value="FAT atypical cadherin 4"/>
    <property type="match status" value="1"/>
</dbReference>
<dbReference type="GO" id="GO:0016327">
    <property type="term" value="C:apicolateral plasma membrane"/>
    <property type="evidence" value="ECO:0007669"/>
    <property type="project" value="UniProtKB-ARBA"/>
</dbReference>
<name>A0ABD1F3P6_HYPHA</name>
<feature type="domain" description="Cadherin" evidence="25">
    <location>
        <begin position="3262"/>
        <end position="3367"/>
    </location>
</feature>
<dbReference type="Proteomes" id="UP001566132">
    <property type="component" value="Unassembled WGS sequence"/>
</dbReference>
<feature type="compositionally biased region" description="Basic and acidic residues" evidence="20">
    <location>
        <begin position="4812"/>
        <end position="4828"/>
    </location>
</feature>
<feature type="domain" description="Cadherin" evidence="25">
    <location>
        <begin position="1019"/>
        <end position="1122"/>
    </location>
</feature>
<dbReference type="FunFam" id="2.60.40.60:FF:000134">
    <property type="entry name" value="protocadherin Fat 4"/>
    <property type="match status" value="1"/>
</dbReference>
<dbReference type="PROSITE" id="PS00010">
    <property type="entry name" value="ASX_HYDROXYL"/>
    <property type="match status" value="1"/>
</dbReference>
<accession>A0ABD1F3P6</accession>
<evidence type="ECO:0000256" key="9">
    <source>
        <dbReference type="ARBA" id="ARBA00022837"/>
    </source>
</evidence>
<dbReference type="EMBL" id="JBDJPC010000003">
    <property type="protein sequence ID" value="KAL1509864.1"/>
    <property type="molecule type" value="Genomic_DNA"/>
</dbReference>
<feature type="domain" description="EGF-like" evidence="24">
    <location>
        <begin position="3827"/>
        <end position="3863"/>
    </location>
</feature>
<keyword evidence="3" id="KW-1003">Cell membrane</keyword>
<feature type="domain" description="EGF-like" evidence="24">
    <location>
        <begin position="3866"/>
        <end position="3904"/>
    </location>
</feature>
<dbReference type="GO" id="GO:0042067">
    <property type="term" value="P:establishment of ommatidial planar polarity"/>
    <property type="evidence" value="ECO:0007669"/>
    <property type="project" value="UniProtKB-ARBA"/>
</dbReference>
<dbReference type="GO" id="GO:0016339">
    <property type="term" value="P:calcium-dependent cell-cell adhesion via plasma membrane cell adhesion molecules"/>
    <property type="evidence" value="ECO:0007669"/>
    <property type="project" value="UniProtKB-ARBA"/>
</dbReference>
<feature type="region of interest" description="Disordered" evidence="20">
    <location>
        <begin position="4500"/>
        <end position="4551"/>
    </location>
</feature>
<dbReference type="PANTHER" id="PTHR24027">
    <property type="entry name" value="CADHERIN-23"/>
    <property type="match status" value="1"/>
</dbReference>
<evidence type="ECO:0000256" key="22">
    <source>
        <dbReference type="SAM" id="SignalP"/>
    </source>
</evidence>
<evidence type="ECO:0000313" key="26">
    <source>
        <dbReference type="EMBL" id="KAL1509864.1"/>
    </source>
</evidence>
<dbReference type="FunFam" id="2.60.40.60:FF:000108">
    <property type="entry name" value="FAT atypical cadherin 4"/>
    <property type="match status" value="1"/>
</dbReference>
<keyword evidence="13 19" id="KW-1015">Disulfide bond</keyword>
<dbReference type="PROSITE" id="PS01186">
    <property type="entry name" value="EGF_2"/>
    <property type="match status" value="1"/>
</dbReference>
<feature type="disulfide bond" evidence="19">
    <location>
        <begin position="3875"/>
        <end position="3892"/>
    </location>
</feature>
<dbReference type="GO" id="GO:0016324">
    <property type="term" value="C:apical plasma membrane"/>
    <property type="evidence" value="ECO:0007669"/>
    <property type="project" value="UniProtKB-SubCell"/>
</dbReference>
<keyword evidence="8" id="KW-0677">Repeat</keyword>
<feature type="domain" description="Cadherin" evidence="25">
    <location>
        <begin position="2400"/>
        <end position="2502"/>
    </location>
</feature>
<dbReference type="GO" id="GO:0048589">
    <property type="term" value="P:developmental growth"/>
    <property type="evidence" value="ECO:0007669"/>
    <property type="project" value="UniProtKB-ARBA"/>
</dbReference>
<evidence type="ECO:0000256" key="1">
    <source>
        <dbReference type="ARBA" id="ARBA00004221"/>
    </source>
</evidence>
<feature type="domain" description="Cadherin" evidence="25">
    <location>
        <begin position="1766"/>
        <end position="1870"/>
    </location>
</feature>
<feature type="domain" description="Laminin G" evidence="23">
    <location>
        <begin position="4200"/>
        <end position="4382"/>
    </location>
</feature>
<dbReference type="FunFam" id="2.60.40.60:FF:000340">
    <property type="entry name" value="Protocadherin Fat 4"/>
    <property type="match status" value="1"/>
</dbReference>
<evidence type="ECO:0000256" key="2">
    <source>
        <dbReference type="ARBA" id="ARBA00004251"/>
    </source>
</evidence>
<dbReference type="PROSITE" id="PS50025">
    <property type="entry name" value="LAM_G_DOMAIN"/>
    <property type="match status" value="2"/>
</dbReference>
<dbReference type="FunFam" id="2.60.40.60:FF:000116">
    <property type="entry name" value="Dachsous cadherin-related 2"/>
    <property type="match status" value="2"/>
</dbReference>
<feature type="signal peptide" evidence="22">
    <location>
        <begin position="1"/>
        <end position="20"/>
    </location>
</feature>
<feature type="domain" description="Cadherin" evidence="25">
    <location>
        <begin position="2078"/>
        <end position="2187"/>
    </location>
</feature>
<dbReference type="SMART" id="SM00282">
    <property type="entry name" value="LamG"/>
    <property type="match status" value="2"/>
</dbReference>
<dbReference type="SUPFAM" id="SSF49899">
    <property type="entry name" value="Concanavalin A-like lectins/glucanases"/>
    <property type="match status" value="2"/>
</dbReference>
<evidence type="ECO:0000256" key="21">
    <source>
        <dbReference type="SAM" id="Phobius"/>
    </source>
</evidence>
<evidence type="ECO:0000256" key="5">
    <source>
        <dbReference type="ARBA" id="ARBA00022553"/>
    </source>
</evidence>
<feature type="domain" description="Cadherin" evidence="25">
    <location>
        <begin position="3474"/>
        <end position="3581"/>
    </location>
</feature>
<evidence type="ECO:0000313" key="27">
    <source>
        <dbReference type="Proteomes" id="UP001566132"/>
    </source>
</evidence>
<keyword evidence="9 18" id="KW-0106">Calcium</keyword>
<dbReference type="PROSITE" id="PS50026">
    <property type="entry name" value="EGF_3"/>
    <property type="match status" value="3"/>
</dbReference>
<dbReference type="InterPro" id="IPR013320">
    <property type="entry name" value="ConA-like_dom_sf"/>
</dbReference>
<feature type="region of interest" description="Disordered" evidence="20">
    <location>
        <begin position="4915"/>
        <end position="4939"/>
    </location>
</feature>
<keyword evidence="14" id="KW-0325">Glycoprotein</keyword>
<proteinExistence type="predicted"/>
<feature type="compositionally biased region" description="Polar residues" evidence="20">
    <location>
        <begin position="4435"/>
        <end position="4450"/>
    </location>
</feature>
<feature type="domain" description="Cadherin" evidence="25">
    <location>
        <begin position="1232"/>
        <end position="1337"/>
    </location>
</feature>
<reference evidence="26 27" key="1">
    <citation type="submission" date="2024-05" db="EMBL/GenBank/DDBJ databases">
        <title>Genetic variation in Jamaican populations of the coffee berry borer (Hypothenemus hampei).</title>
        <authorList>
            <person name="Errbii M."/>
            <person name="Myrie A."/>
        </authorList>
    </citation>
    <scope>NUCLEOTIDE SEQUENCE [LARGE SCALE GENOMIC DNA]</scope>
    <source>
        <strain evidence="26">JA-Hopewell-2020-01-JO</strain>
        <tissue evidence="26">Whole body</tissue>
    </source>
</reference>
<protein>
    <recommendedName>
        <fullName evidence="16">Protocadherin-16</fullName>
    </recommendedName>
    <alternativeName>
        <fullName evidence="17">Protein dachsous homolog 1</fullName>
    </alternativeName>
</protein>
<feature type="domain" description="Cadherin" evidence="25">
    <location>
        <begin position="376"/>
        <end position="482"/>
    </location>
</feature>
<feature type="compositionally biased region" description="Polar residues" evidence="20">
    <location>
        <begin position="4633"/>
        <end position="4657"/>
    </location>
</feature>